<dbReference type="SUPFAM" id="SSF55486">
    <property type="entry name" value="Metalloproteases ('zincins'), catalytic domain"/>
    <property type="match status" value="1"/>
</dbReference>
<evidence type="ECO:0000256" key="2">
    <source>
        <dbReference type="ARBA" id="ARBA00022723"/>
    </source>
</evidence>
<evidence type="ECO:0000259" key="7">
    <source>
        <dbReference type="Pfam" id="PF01432"/>
    </source>
</evidence>
<feature type="domain" description="Oligopeptidase F N-terminal" evidence="8">
    <location>
        <begin position="112"/>
        <end position="172"/>
    </location>
</feature>
<dbReference type="Gene3D" id="1.20.140.70">
    <property type="entry name" value="Oligopeptidase f, N-terminal domain"/>
    <property type="match status" value="1"/>
</dbReference>
<dbReference type="GO" id="GO:0006508">
    <property type="term" value="P:proteolysis"/>
    <property type="evidence" value="ECO:0007669"/>
    <property type="project" value="UniProtKB-KW"/>
</dbReference>
<evidence type="ECO:0000256" key="5">
    <source>
        <dbReference type="ARBA" id="ARBA00023049"/>
    </source>
</evidence>
<dbReference type="NCBIfam" id="TIGR02290">
    <property type="entry name" value="M3_fam_3"/>
    <property type="match status" value="1"/>
</dbReference>
<evidence type="ECO:0000256" key="6">
    <source>
        <dbReference type="RuleBase" id="RU003435"/>
    </source>
</evidence>
<dbReference type="KEGG" id="ccb:Clocel_1605"/>
<evidence type="ECO:0000256" key="4">
    <source>
        <dbReference type="ARBA" id="ARBA00022833"/>
    </source>
</evidence>
<accession>D9SWZ1</accession>
<keyword evidence="5 6" id="KW-0482">Metalloprotease</keyword>
<keyword evidence="3 6" id="KW-0378">Hydrolase</keyword>
<dbReference type="InterPro" id="IPR042088">
    <property type="entry name" value="OligoPept_F_C"/>
</dbReference>
<dbReference type="GO" id="GO:0004222">
    <property type="term" value="F:metalloendopeptidase activity"/>
    <property type="evidence" value="ECO:0007669"/>
    <property type="project" value="InterPro"/>
</dbReference>
<evidence type="ECO:0000313" key="10">
    <source>
        <dbReference type="Proteomes" id="UP000002730"/>
    </source>
</evidence>
<dbReference type="eggNOG" id="COG1164">
    <property type="taxonomic scope" value="Bacteria"/>
</dbReference>
<evidence type="ECO:0000259" key="8">
    <source>
        <dbReference type="Pfam" id="PF08439"/>
    </source>
</evidence>
<dbReference type="Pfam" id="PF08439">
    <property type="entry name" value="Peptidase_M3_N"/>
    <property type="match status" value="1"/>
</dbReference>
<evidence type="ECO:0000256" key="1">
    <source>
        <dbReference type="ARBA" id="ARBA00022670"/>
    </source>
</evidence>
<dbReference type="GO" id="GO:0046872">
    <property type="term" value="F:metal ion binding"/>
    <property type="evidence" value="ECO:0007669"/>
    <property type="project" value="UniProtKB-UniRule"/>
</dbReference>
<reference evidence="9 10" key="1">
    <citation type="submission" date="2010-08" db="EMBL/GenBank/DDBJ databases">
        <title>Complete sequence of Clostridium cellulovorans 743B.</title>
        <authorList>
            <consortium name="US DOE Joint Genome Institute"/>
            <person name="Lucas S."/>
            <person name="Copeland A."/>
            <person name="Lapidus A."/>
            <person name="Cheng J.-F."/>
            <person name="Bruce D."/>
            <person name="Goodwin L."/>
            <person name="Pitluck S."/>
            <person name="Chertkov O."/>
            <person name="Detter J.C."/>
            <person name="Han C."/>
            <person name="Tapia R."/>
            <person name="Land M."/>
            <person name="Hauser L."/>
            <person name="Chang Y.-J."/>
            <person name="Jeffries C."/>
            <person name="Kyrpides N."/>
            <person name="Ivanova N."/>
            <person name="Mikhailova N."/>
            <person name="Hemme C.L."/>
            <person name="Woyke T."/>
        </authorList>
    </citation>
    <scope>NUCLEOTIDE SEQUENCE [LARGE SCALE GENOMIC DNA]</scope>
    <source>
        <strain evidence="10">ATCC 35296 / DSM 3052 / OCM 3 / 743B</strain>
    </source>
</reference>
<dbReference type="EMBL" id="CP002160">
    <property type="protein sequence ID" value="ADL51352.1"/>
    <property type="molecule type" value="Genomic_DNA"/>
</dbReference>
<dbReference type="InterPro" id="IPR034006">
    <property type="entry name" value="M3B_PepF_2"/>
</dbReference>
<dbReference type="OrthoDB" id="9769691at2"/>
<keyword evidence="1 6" id="KW-0645">Protease</keyword>
<dbReference type="Proteomes" id="UP000002730">
    <property type="component" value="Chromosome"/>
</dbReference>
<dbReference type="HOGENOM" id="CLU_021290_3_1_9"/>
<comment type="similarity">
    <text evidence="6">Belongs to the peptidase M3 family.</text>
</comment>
<dbReference type="InterPro" id="IPR011977">
    <property type="entry name" value="Pept_M3B_clade3"/>
</dbReference>
<comment type="cofactor">
    <cofactor evidence="6">
        <name>Zn(2+)</name>
        <dbReference type="ChEBI" id="CHEBI:29105"/>
    </cofactor>
    <text evidence="6">Binds 1 zinc ion.</text>
</comment>
<keyword evidence="4 6" id="KW-0862">Zinc</keyword>
<dbReference type="CDD" id="cd09607">
    <property type="entry name" value="M3B_PepF"/>
    <property type="match status" value="1"/>
</dbReference>
<dbReference type="Gene3D" id="1.10.1370.20">
    <property type="entry name" value="Oligoendopeptidase f, C-terminal domain"/>
    <property type="match status" value="1"/>
</dbReference>
<dbReference type="InterPro" id="IPR001567">
    <property type="entry name" value="Pept_M3A_M3B_dom"/>
</dbReference>
<proteinExistence type="inferred from homology"/>
<dbReference type="Pfam" id="PF01432">
    <property type="entry name" value="Peptidase_M3"/>
    <property type="match status" value="1"/>
</dbReference>
<gene>
    <name evidence="9" type="ordered locus">Clocel_1605</name>
</gene>
<dbReference type="STRING" id="573061.Clocel_1605"/>
<evidence type="ECO:0000256" key="3">
    <source>
        <dbReference type="ARBA" id="ARBA00022801"/>
    </source>
</evidence>
<dbReference type="InterPro" id="IPR013647">
    <property type="entry name" value="OligopepF_N_dom"/>
</dbReference>
<keyword evidence="10" id="KW-1185">Reference proteome</keyword>
<dbReference type="RefSeq" id="WP_010077440.1">
    <property type="nucleotide sequence ID" value="NC_014393.1"/>
</dbReference>
<protein>
    <submittedName>
        <fullName evidence="9">Oligoendopeptidase, pepF/M3 family</fullName>
    </submittedName>
</protein>
<dbReference type="AlphaFoldDB" id="D9SWZ1"/>
<feature type="domain" description="Peptidase M3A/M3B catalytic" evidence="7">
    <location>
        <begin position="193"/>
        <end position="574"/>
    </location>
</feature>
<keyword evidence="2 6" id="KW-0479">Metal-binding</keyword>
<sequence>MTLDWSLEELYSSFKCEDFSKDMEKVDGFILKLNHLTENLHVSETKENIENYIKLNSEMTKIVTRLYDYCSLVFSVDTKNTLAAKYMDVLEKKLSDTTKAKTIFIDYIGNIDDLDSLIKDSEYLKEFEFYLKELKEKNKYLLSKEEEVIIAKMKNTGSSTWEKLHSTLTSSLMVEINQGDEKKVVPLSVARDLAYDKDSSVRKAAYEGELKAYEKIEDTVAMAINAIKGEVLTVGKLRGHKSPLEETLIESRMEKETLDAMLAAINSSKKMFEKYFKRKAEILEHKNGLPFYDLFSPIGESNLKFSYEDAKKFIIENFNTFSDRLGNYARKAFEKNWIDVLPKEGKVGGAFCANLHCIGESRILTNFGENFSGVITLAHELGHGYHGECLKDEEILNSEYPMPIAETASTFCETIVKKAAIKQAVKKDALFILEQEISDSAQIIIDILSRYIFESKVFEVRETSSLSVEQLKETMIEAQKEAYGEGLDSEYLHSYMWVCKPHYYSGELSFYNFPYAFGLLFSKGLYAEYQKRGTEFVLDYDVLLKNTGKMKIEDITKKINIEITNKEFWTNSLKIIEEDIEKFIELSEEYI</sequence>
<organism evidence="9 10">
    <name type="scientific">Clostridium cellulovorans (strain ATCC 35296 / DSM 3052 / OCM 3 / 743B)</name>
    <dbReference type="NCBI Taxonomy" id="573061"/>
    <lineage>
        <taxon>Bacteria</taxon>
        <taxon>Bacillati</taxon>
        <taxon>Bacillota</taxon>
        <taxon>Clostridia</taxon>
        <taxon>Eubacteriales</taxon>
        <taxon>Clostridiaceae</taxon>
        <taxon>Clostridium</taxon>
    </lineage>
</organism>
<name>D9SWZ1_CLOC7</name>
<evidence type="ECO:0000313" key="9">
    <source>
        <dbReference type="EMBL" id="ADL51352.1"/>
    </source>
</evidence>